<organism evidence="3 4">
    <name type="scientific">Roseospira visakhapatnamensis</name>
    <dbReference type="NCBI Taxonomy" id="390880"/>
    <lineage>
        <taxon>Bacteria</taxon>
        <taxon>Pseudomonadati</taxon>
        <taxon>Pseudomonadota</taxon>
        <taxon>Alphaproteobacteria</taxon>
        <taxon>Rhodospirillales</taxon>
        <taxon>Rhodospirillaceae</taxon>
        <taxon>Roseospira</taxon>
    </lineage>
</organism>
<evidence type="ECO:0000313" key="4">
    <source>
        <dbReference type="Proteomes" id="UP000554286"/>
    </source>
</evidence>
<dbReference type="Proteomes" id="UP000554286">
    <property type="component" value="Unassembled WGS sequence"/>
</dbReference>
<feature type="region of interest" description="Disordered" evidence="1">
    <location>
        <begin position="815"/>
        <end position="837"/>
    </location>
</feature>
<dbReference type="RefSeq" id="WP_184042677.1">
    <property type="nucleotide sequence ID" value="NZ_JACIGK010000003.1"/>
</dbReference>
<dbReference type="AlphaFoldDB" id="A0A7W6RAY5"/>
<feature type="region of interest" description="Disordered" evidence="1">
    <location>
        <begin position="48"/>
        <end position="73"/>
    </location>
</feature>
<proteinExistence type="predicted"/>
<dbReference type="EMBL" id="JACIGK010000003">
    <property type="protein sequence ID" value="MBB4265065.1"/>
    <property type="molecule type" value="Genomic_DNA"/>
</dbReference>
<comment type="caution">
    <text evidence="3">The sequence shown here is derived from an EMBL/GenBank/DDBJ whole genome shotgun (WGS) entry which is preliminary data.</text>
</comment>
<evidence type="ECO:0000313" key="3">
    <source>
        <dbReference type="EMBL" id="MBB4265065.1"/>
    </source>
</evidence>
<feature type="chain" id="PRO_5031264147" description="DUF2125 domain-containing protein" evidence="2">
    <location>
        <begin position="37"/>
        <end position="837"/>
    </location>
</feature>
<sequence length="837" mass="86340">MSLRIADAVRSSAGMAGLAGVVLAGGLTAATPPAVAAGDQTGGAAVTVTKSAQTGAQTESQTGPDAGTGTGASVAETTPAALALLAQPGLPELPVLDRTLSPNSPEGRMATLVRDRVVGAISMLGSLTTGDIIATDGPIMAEPSADGGVRVTFKDLTIRAYSSTGAPVVMAAGDLVVDASDADSGGAVAYTFSVPGPVQLYQNGLRIGAIAMDRFLAEGLIDPEAPMMGRDSVVVDGLRLDVDAGEGEPVFVTVESLIATADSDIVEDGMIDGAVSMTLGDLRTGRGERSPTVRIAETELISTYEAVPGTWKQVIDLVAATTRLPTEKEVLALYSQLMRDTTLGISDGSIESTGIEFFITSDDSVTIDRVFMDSEVAEPQDDDPASGRISMALDGLRTKGATLDDGVDLGAFRFDMDGEGLNSAALRLFMADMMDVAATIETPVPGEPPPPLPPGLENQMLTQVARLAKDLDIGQAEWSMSLAGLAVRDEGEAVFGLGSMTTNGRWDENDAGLVDLPGRWELADLLIVDQDNGLPIRMDSLVMETLTEDFDLASLRSMAVLAMDSFRATGQPPEPGAVQAIADGMVFGGGFTDLSVKGVRIGTDQTPMGGLESSALRIEADAAPADVDVTDARVRFDMAGLDTGPMAAAAVPSDILPKAAGLSLDMTDVPLPALTRQSFDFDALMTGPEPVLFGNQAFMDLIRTHKPTFDVDGISVTAPAYDIDGAGEIITDPASPLMFGGGVSFTVSGLDETLAVVQERARTDPSLQEAVLVLVALRGLGRVEEPGAHVFDLTLSAEQGVLINEVPMGMLMMAGPGATPGQPGTPAPAPAQPAPAQ</sequence>
<evidence type="ECO:0000256" key="2">
    <source>
        <dbReference type="SAM" id="SignalP"/>
    </source>
</evidence>
<feature type="compositionally biased region" description="Polar residues" evidence="1">
    <location>
        <begin position="48"/>
        <end position="63"/>
    </location>
</feature>
<gene>
    <name evidence="3" type="ORF">GGD89_000676</name>
</gene>
<keyword evidence="2" id="KW-0732">Signal</keyword>
<accession>A0A7W6RAY5</accession>
<evidence type="ECO:0008006" key="5">
    <source>
        <dbReference type="Google" id="ProtNLM"/>
    </source>
</evidence>
<reference evidence="3 4" key="1">
    <citation type="submission" date="2020-08" db="EMBL/GenBank/DDBJ databases">
        <title>Genome sequencing of Purple Non-Sulfur Bacteria from various extreme environments.</title>
        <authorList>
            <person name="Mayer M."/>
        </authorList>
    </citation>
    <scope>NUCLEOTIDE SEQUENCE [LARGE SCALE GENOMIC DNA]</scope>
    <source>
        <strain evidence="3 4">JA131</strain>
    </source>
</reference>
<feature type="compositionally biased region" description="Pro residues" evidence="1">
    <location>
        <begin position="823"/>
        <end position="837"/>
    </location>
</feature>
<evidence type="ECO:0000256" key="1">
    <source>
        <dbReference type="SAM" id="MobiDB-lite"/>
    </source>
</evidence>
<keyword evidence="4" id="KW-1185">Reference proteome</keyword>
<feature type="signal peptide" evidence="2">
    <location>
        <begin position="1"/>
        <end position="36"/>
    </location>
</feature>
<name>A0A7W6RAY5_9PROT</name>
<protein>
    <recommendedName>
        <fullName evidence="5">DUF2125 domain-containing protein</fullName>
    </recommendedName>
</protein>